<organism evidence="3 4">
    <name type="scientific">Microlunatus endophyticus</name>
    <dbReference type="NCBI Taxonomy" id="1716077"/>
    <lineage>
        <taxon>Bacteria</taxon>
        <taxon>Bacillati</taxon>
        <taxon>Actinomycetota</taxon>
        <taxon>Actinomycetes</taxon>
        <taxon>Propionibacteriales</taxon>
        <taxon>Propionibacteriaceae</taxon>
        <taxon>Microlunatus</taxon>
    </lineage>
</organism>
<feature type="region of interest" description="Disordered" evidence="1">
    <location>
        <begin position="152"/>
        <end position="183"/>
    </location>
</feature>
<gene>
    <name evidence="3" type="ORF">GCM10011575_35240</name>
</gene>
<sequence>MSGRTGPPIGMRLRVDPVRIWVGGVATAIVAAAISWAGVVAARTIFAVPSVNRLGGGEVDIHANALAAATALFALVATALLHLLLVSTTQARRYFAWIVGLFVVGMIVEEMLVHSGWLPGLLTSAVYLIAGGVVAVMLSGIGRAAIRYLPDRPDNQPGHPGSRYHSYPDEEPPDRGFPGGNHH</sequence>
<feature type="transmembrane region" description="Helical" evidence="2">
    <location>
        <begin position="20"/>
        <end position="46"/>
    </location>
</feature>
<evidence type="ECO:0000313" key="3">
    <source>
        <dbReference type="EMBL" id="GGL73846.1"/>
    </source>
</evidence>
<dbReference type="InterPro" id="IPR045713">
    <property type="entry name" value="DUF6069"/>
</dbReference>
<reference evidence="3" key="2">
    <citation type="submission" date="2020-09" db="EMBL/GenBank/DDBJ databases">
        <authorList>
            <person name="Sun Q."/>
            <person name="Zhou Y."/>
        </authorList>
    </citation>
    <scope>NUCLEOTIDE SEQUENCE</scope>
    <source>
        <strain evidence="3">CGMCC 4.7306</strain>
    </source>
</reference>
<accession>A0A917SEU6</accession>
<feature type="transmembrane region" description="Helical" evidence="2">
    <location>
        <begin position="125"/>
        <end position="146"/>
    </location>
</feature>
<evidence type="ECO:0000313" key="4">
    <source>
        <dbReference type="Proteomes" id="UP000613840"/>
    </source>
</evidence>
<keyword evidence="4" id="KW-1185">Reference proteome</keyword>
<evidence type="ECO:0000256" key="2">
    <source>
        <dbReference type="SAM" id="Phobius"/>
    </source>
</evidence>
<keyword evidence="2" id="KW-0812">Transmembrane</keyword>
<proteinExistence type="predicted"/>
<evidence type="ECO:0000256" key="1">
    <source>
        <dbReference type="SAM" id="MobiDB-lite"/>
    </source>
</evidence>
<keyword evidence="2" id="KW-0472">Membrane</keyword>
<name>A0A917SEU6_9ACTN</name>
<dbReference type="AlphaFoldDB" id="A0A917SEU6"/>
<dbReference type="Pfam" id="PF19545">
    <property type="entry name" value="DUF6069"/>
    <property type="match status" value="1"/>
</dbReference>
<keyword evidence="2" id="KW-1133">Transmembrane helix</keyword>
<feature type="transmembrane region" description="Helical" evidence="2">
    <location>
        <begin position="94"/>
        <end position="113"/>
    </location>
</feature>
<comment type="caution">
    <text evidence="3">The sequence shown here is derived from an EMBL/GenBank/DDBJ whole genome shotgun (WGS) entry which is preliminary data.</text>
</comment>
<dbReference type="RefSeq" id="WP_188896702.1">
    <property type="nucleotide sequence ID" value="NZ_BMMZ01000010.1"/>
</dbReference>
<dbReference type="Proteomes" id="UP000613840">
    <property type="component" value="Unassembled WGS sequence"/>
</dbReference>
<feature type="transmembrane region" description="Helical" evidence="2">
    <location>
        <begin position="66"/>
        <end position="87"/>
    </location>
</feature>
<reference evidence="3" key="1">
    <citation type="journal article" date="2014" name="Int. J. Syst. Evol. Microbiol.">
        <title>Complete genome sequence of Corynebacterium casei LMG S-19264T (=DSM 44701T), isolated from a smear-ripened cheese.</title>
        <authorList>
            <consortium name="US DOE Joint Genome Institute (JGI-PGF)"/>
            <person name="Walter F."/>
            <person name="Albersmeier A."/>
            <person name="Kalinowski J."/>
            <person name="Ruckert C."/>
        </authorList>
    </citation>
    <scope>NUCLEOTIDE SEQUENCE</scope>
    <source>
        <strain evidence="3">CGMCC 4.7306</strain>
    </source>
</reference>
<dbReference type="EMBL" id="BMMZ01000010">
    <property type="protein sequence ID" value="GGL73846.1"/>
    <property type="molecule type" value="Genomic_DNA"/>
</dbReference>
<protein>
    <submittedName>
        <fullName evidence="3">Uncharacterized protein</fullName>
    </submittedName>
</protein>